<keyword evidence="16" id="KW-0739">Sodium transport</keyword>
<keyword evidence="4" id="KW-0050">Antiport</keyword>
<accession>A0A9D4LB36</accession>
<evidence type="ECO:0000256" key="1">
    <source>
        <dbReference type="ARBA" id="ARBA00004141"/>
    </source>
</evidence>
<proteinExistence type="inferred from homology"/>
<feature type="transmembrane region" description="Helical" evidence="17">
    <location>
        <begin position="153"/>
        <end position="175"/>
    </location>
</feature>
<reference evidence="19" key="2">
    <citation type="submission" date="2020-11" db="EMBL/GenBank/DDBJ databases">
        <authorList>
            <person name="McCartney M.A."/>
            <person name="Auch B."/>
            <person name="Kono T."/>
            <person name="Mallez S."/>
            <person name="Becker A."/>
            <person name="Gohl D.M."/>
            <person name="Silverstein K.A.T."/>
            <person name="Koren S."/>
            <person name="Bechman K.B."/>
            <person name="Herman A."/>
            <person name="Abrahante J.E."/>
            <person name="Garbe J."/>
        </authorList>
    </citation>
    <scope>NUCLEOTIDE SEQUENCE</scope>
    <source>
        <strain evidence="19">Duluth1</strain>
        <tissue evidence="19">Whole animal</tissue>
    </source>
</reference>
<evidence type="ECO:0000256" key="10">
    <source>
        <dbReference type="ARBA" id="ARBA00022847"/>
    </source>
</evidence>
<evidence type="ECO:0000256" key="14">
    <source>
        <dbReference type="ARBA" id="ARBA00023065"/>
    </source>
</evidence>
<feature type="transmembrane region" description="Helical" evidence="17">
    <location>
        <begin position="464"/>
        <end position="486"/>
    </location>
</feature>
<evidence type="ECO:0000256" key="8">
    <source>
        <dbReference type="ARBA" id="ARBA00022729"/>
    </source>
</evidence>
<dbReference type="GO" id="GO:0008273">
    <property type="term" value="F:calcium, potassium:sodium antiporter activity"/>
    <property type="evidence" value="ECO:0007669"/>
    <property type="project" value="TreeGrafter"/>
</dbReference>
<evidence type="ECO:0000256" key="7">
    <source>
        <dbReference type="ARBA" id="ARBA00022692"/>
    </source>
</evidence>
<evidence type="ECO:0000256" key="17">
    <source>
        <dbReference type="SAM" id="Phobius"/>
    </source>
</evidence>
<dbReference type="FunFam" id="1.20.1420.30:FF:000004">
    <property type="entry name" value="Sodium/potassium/calcium exchanger 2 isoform 1"/>
    <property type="match status" value="1"/>
</dbReference>
<keyword evidence="8" id="KW-0732">Signal</keyword>
<sequence length="596" mass="65825">MYTSDSVNYGPNATSFASNYAINLVPMNASITNGTGIPLSNLSSYITTELNGTSLLATEACARPAFHEFPSDAFTASQRAHGAIVLHLILVLYMFLALSYVCDDYFVASLERICDRLGFSEDVAGATFMAAGSSMPELFTAIIGVFITKGDVGLGTIVGSAVFNVLFVIGICGLLISKALTLSWWPLCRDSVCYSLAVVVLILVVYDAQVTWWESVLMLLLYGAYILLMRFNRTIQSIVSVKLKWLTTEKLSANGFVGQQLNKCQGDYEQFGDDDDVFGATVEHTEMKECNSTISVDHYAKTANIKLTFEEAAFRMLMTCRYRGRCRLRAATWLVISYRKRMLTDTAYQKRQLFQKATRASTLKSCARSVRNWMSLASEGETQDAWRHRPSAEQDGYLSVAKWAVAFPIRTILYYTIPDCRKPAWEKYFMATFAVSILWIALFSYVTVWMVTYIGFAFHIPDSVMGITFLAAGTSVPDALASIYVAKQGMADMAVSNCIGSNIFDILIGLSLPWFLQTAIADPGSVSPINSAGMVFNIILLFLTVIITVGSVHVSGWTLNRCVGFTCLGTYAVYLAFAIMIECNVFGFVNPPMCKE</sequence>
<dbReference type="PANTHER" id="PTHR10846">
    <property type="entry name" value="SODIUM/POTASSIUM/CALCIUM EXCHANGER"/>
    <property type="match status" value="1"/>
</dbReference>
<organism evidence="19 20">
    <name type="scientific">Dreissena polymorpha</name>
    <name type="common">Zebra mussel</name>
    <name type="synonym">Mytilus polymorpha</name>
    <dbReference type="NCBI Taxonomy" id="45954"/>
    <lineage>
        <taxon>Eukaryota</taxon>
        <taxon>Metazoa</taxon>
        <taxon>Spiralia</taxon>
        <taxon>Lophotrochozoa</taxon>
        <taxon>Mollusca</taxon>
        <taxon>Bivalvia</taxon>
        <taxon>Autobranchia</taxon>
        <taxon>Heteroconchia</taxon>
        <taxon>Euheterodonta</taxon>
        <taxon>Imparidentia</taxon>
        <taxon>Neoheterodontei</taxon>
        <taxon>Myida</taxon>
        <taxon>Dreissenoidea</taxon>
        <taxon>Dreissenidae</taxon>
        <taxon>Dreissena</taxon>
    </lineage>
</organism>
<keyword evidence="7 17" id="KW-0812">Transmembrane</keyword>
<evidence type="ECO:0000256" key="15">
    <source>
        <dbReference type="ARBA" id="ARBA00023136"/>
    </source>
</evidence>
<dbReference type="InterPro" id="IPR004481">
    <property type="entry name" value="K/Na/Ca-exchanger"/>
</dbReference>
<dbReference type="InterPro" id="IPR004837">
    <property type="entry name" value="NaCa_Exmemb"/>
</dbReference>
<feature type="transmembrane region" description="Helical" evidence="17">
    <location>
        <begin position="123"/>
        <end position="147"/>
    </location>
</feature>
<dbReference type="AlphaFoldDB" id="A0A9D4LB36"/>
<comment type="caution">
    <text evidence="19">The sequence shown here is derived from an EMBL/GenBank/DDBJ whole genome shotgun (WGS) entry which is preliminary data.</text>
</comment>
<evidence type="ECO:0000313" key="20">
    <source>
        <dbReference type="Proteomes" id="UP000828390"/>
    </source>
</evidence>
<dbReference type="NCBIfam" id="TIGR00367">
    <property type="entry name" value="calcium/sodium antiporter"/>
    <property type="match status" value="1"/>
</dbReference>
<dbReference type="GO" id="GO:0006874">
    <property type="term" value="P:intracellular calcium ion homeostasis"/>
    <property type="evidence" value="ECO:0007669"/>
    <property type="project" value="TreeGrafter"/>
</dbReference>
<evidence type="ECO:0000256" key="11">
    <source>
        <dbReference type="ARBA" id="ARBA00022958"/>
    </source>
</evidence>
<dbReference type="FunFam" id="1.20.1420.30:FF:000009">
    <property type="entry name" value="sodium/potassium/calcium exchanger 5 isoform X2"/>
    <property type="match status" value="1"/>
</dbReference>
<keyword evidence="15 17" id="KW-0472">Membrane</keyword>
<reference evidence="19" key="1">
    <citation type="journal article" date="2019" name="bioRxiv">
        <title>The Genome of the Zebra Mussel, Dreissena polymorpha: A Resource for Invasive Species Research.</title>
        <authorList>
            <person name="McCartney M.A."/>
            <person name="Auch B."/>
            <person name="Kono T."/>
            <person name="Mallez S."/>
            <person name="Zhang Y."/>
            <person name="Obille A."/>
            <person name="Becker A."/>
            <person name="Abrahante J.E."/>
            <person name="Garbe J."/>
            <person name="Badalamenti J.P."/>
            <person name="Herman A."/>
            <person name="Mangelson H."/>
            <person name="Liachko I."/>
            <person name="Sullivan S."/>
            <person name="Sone E.D."/>
            <person name="Koren S."/>
            <person name="Silverstein K.A.T."/>
            <person name="Beckman K.B."/>
            <person name="Gohl D.M."/>
        </authorList>
    </citation>
    <scope>NUCLEOTIDE SEQUENCE</scope>
    <source>
        <strain evidence="19">Duluth1</strain>
        <tissue evidence="19">Whole animal</tissue>
    </source>
</reference>
<keyword evidence="6" id="KW-0109">Calcium transport</keyword>
<dbReference type="Gene3D" id="1.20.1420.30">
    <property type="entry name" value="NCX, central ion-binding region"/>
    <property type="match status" value="2"/>
</dbReference>
<evidence type="ECO:0000256" key="16">
    <source>
        <dbReference type="ARBA" id="ARBA00023201"/>
    </source>
</evidence>
<dbReference type="Pfam" id="PF01699">
    <property type="entry name" value="Na_Ca_ex"/>
    <property type="match status" value="2"/>
</dbReference>
<keyword evidence="12 17" id="KW-1133">Transmembrane helix</keyword>
<gene>
    <name evidence="19" type="ORF">DPMN_096440</name>
</gene>
<dbReference type="GO" id="GO:0005886">
    <property type="term" value="C:plasma membrane"/>
    <property type="evidence" value="ECO:0007669"/>
    <property type="project" value="TreeGrafter"/>
</dbReference>
<evidence type="ECO:0000256" key="12">
    <source>
        <dbReference type="ARBA" id="ARBA00022989"/>
    </source>
</evidence>
<keyword evidence="3" id="KW-0813">Transport</keyword>
<feature type="transmembrane region" description="Helical" evidence="17">
    <location>
        <begin position="428"/>
        <end position="458"/>
    </location>
</feature>
<dbReference type="Proteomes" id="UP000828390">
    <property type="component" value="Unassembled WGS sequence"/>
</dbReference>
<dbReference type="GO" id="GO:0005262">
    <property type="term" value="F:calcium channel activity"/>
    <property type="evidence" value="ECO:0007669"/>
    <property type="project" value="TreeGrafter"/>
</dbReference>
<dbReference type="PANTHER" id="PTHR10846:SF73">
    <property type="entry name" value="SODIUM_CALCIUM EXCHANGER MEMBRANE REGION DOMAIN-CONTAINING PROTEIN"/>
    <property type="match status" value="1"/>
</dbReference>
<dbReference type="InterPro" id="IPR044880">
    <property type="entry name" value="NCX_ion-bd_dom_sf"/>
</dbReference>
<keyword evidence="14" id="KW-0406">Ion transport</keyword>
<evidence type="ECO:0000256" key="9">
    <source>
        <dbReference type="ARBA" id="ARBA00022837"/>
    </source>
</evidence>
<keyword evidence="9" id="KW-0106">Calcium</keyword>
<dbReference type="OrthoDB" id="2127281at2759"/>
<comment type="subcellular location">
    <subcellularLocation>
        <location evidence="1">Membrane</location>
        <topology evidence="1">Multi-pass membrane protein</topology>
    </subcellularLocation>
</comment>
<evidence type="ECO:0000256" key="5">
    <source>
        <dbReference type="ARBA" id="ARBA00022538"/>
    </source>
</evidence>
<dbReference type="GO" id="GO:0015293">
    <property type="term" value="F:symporter activity"/>
    <property type="evidence" value="ECO:0007669"/>
    <property type="project" value="UniProtKB-KW"/>
</dbReference>
<protein>
    <recommendedName>
        <fullName evidence="18">Sodium/calcium exchanger membrane region domain-containing protein</fullName>
    </recommendedName>
</protein>
<evidence type="ECO:0000256" key="13">
    <source>
        <dbReference type="ARBA" id="ARBA00023053"/>
    </source>
</evidence>
<feature type="domain" description="Sodium/calcium exchanger membrane region" evidence="18">
    <location>
        <begin position="430"/>
        <end position="580"/>
    </location>
</feature>
<keyword evidence="10" id="KW-0769">Symport</keyword>
<keyword evidence="13" id="KW-0915">Sodium</keyword>
<feature type="transmembrane region" description="Helical" evidence="17">
    <location>
        <begin position="187"/>
        <end position="206"/>
    </location>
</feature>
<evidence type="ECO:0000259" key="18">
    <source>
        <dbReference type="Pfam" id="PF01699"/>
    </source>
</evidence>
<keyword evidence="20" id="KW-1185">Reference proteome</keyword>
<comment type="similarity">
    <text evidence="2">Belongs to the Ca(2+):cation antiporter (CaCA) (TC 2.A.19) family. SLC24A subfamily.</text>
</comment>
<keyword evidence="5" id="KW-0633">Potassium transport</keyword>
<feature type="domain" description="Sodium/calcium exchanger membrane region" evidence="18">
    <location>
        <begin position="88"/>
        <end position="229"/>
    </location>
</feature>
<keyword evidence="11" id="KW-0630">Potassium</keyword>
<name>A0A9D4LB36_DREPO</name>
<feature type="transmembrane region" description="Helical" evidence="17">
    <location>
        <begin position="498"/>
        <end position="516"/>
    </location>
</feature>
<evidence type="ECO:0000256" key="4">
    <source>
        <dbReference type="ARBA" id="ARBA00022449"/>
    </source>
</evidence>
<evidence type="ECO:0000313" key="19">
    <source>
        <dbReference type="EMBL" id="KAH3853902.1"/>
    </source>
</evidence>
<evidence type="ECO:0000256" key="6">
    <source>
        <dbReference type="ARBA" id="ARBA00022568"/>
    </source>
</evidence>
<evidence type="ECO:0000256" key="3">
    <source>
        <dbReference type="ARBA" id="ARBA00022448"/>
    </source>
</evidence>
<evidence type="ECO:0000256" key="2">
    <source>
        <dbReference type="ARBA" id="ARBA00005364"/>
    </source>
</evidence>
<feature type="transmembrane region" description="Helical" evidence="17">
    <location>
        <begin position="212"/>
        <end position="228"/>
    </location>
</feature>
<dbReference type="EMBL" id="JAIWYP010000003">
    <property type="protein sequence ID" value="KAH3853902.1"/>
    <property type="molecule type" value="Genomic_DNA"/>
</dbReference>
<feature type="transmembrane region" description="Helical" evidence="17">
    <location>
        <begin position="536"/>
        <end position="559"/>
    </location>
</feature>
<feature type="transmembrane region" description="Helical" evidence="17">
    <location>
        <begin position="80"/>
        <end position="102"/>
    </location>
</feature>